<evidence type="ECO:0000313" key="2">
    <source>
        <dbReference type="Proteomes" id="UP001345963"/>
    </source>
</evidence>
<keyword evidence="2" id="KW-1185">Reference proteome</keyword>
<accession>A0ABU7B059</accession>
<name>A0ABU7B059_9TELE</name>
<sequence length="148" mass="16803">MISVVILSTLQNSFSRVHLLTIFRRIRIKICTESEKIWFHWGSNPGPSACKADVITATLWNHSGTEPLKTGIWTWGGSVYNVPDISRHSTCLNILVHSGFPRVWPLPSGKAPGYKAECVQEWLEEHKNSFMFHAASVWAGYENTRKHL</sequence>
<comment type="caution">
    <text evidence="1">The sequence shown here is derived from an EMBL/GenBank/DDBJ whole genome shotgun (WGS) entry which is preliminary data.</text>
</comment>
<protein>
    <submittedName>
        <fullName evidence="1">Uncharacterized protein</fullName>
    </submittedName>
</protein>
<dbReference type="Proteomes" id="UP001345963">
    <property type="component" value="Unassembled WGS sequence"/>
</dbReference>
<gene>
    <name evidence="1" type="ORF">ATANTOWER_030636</name>
</gene>
<proteinExistence type="predicted"/>
<organism evidence="1 2">
    <name type="scientific">Ataeniobius toweri</name>
    <dbReference type="NCBI Taxonomy" id="208326"/>
    <lineage>
        <taxon>Eukaryota</taxon>
        <taxon>Metazoa</taxon>
        <taxon>Chordata</taxon>
        <taxon>Craniata</taxon>
        <taxon>Vertebrata</taxon>
        <taxon>Euteleostomi</taxon>
        <taxon>Actinopterygii</taxon>
        <taxon>Neopterygii</taxon>
        <taxon>Teleostei</taxon>
        <taxon>Neoteleostei</taxon>
        <taxon>Acanthomorphata</taxon>
        <taxon>Ovalentaria</taxon>
        <taxon>Atherinomorphae</taxon>
        <taxon>Cyprinodontiformes</taxon>
        <taxon>Goodeidae</taxon>
        <taxon>Ataeniobius</taxon>
    </lineage>
</organism>
<evidence type="ECO:0000313" key="1">
    <source>
        <dbReference type="EMBL" id="MED6243936.1"/>
    </source>
</evidence>
<dbReference type="EMBL" id="JAHUTI010037787">
    <property type="protein sequence ID" value="MED6243936.1"/>
    <property type="molecule type" value="Genomic_DNA"/>
</dbReference>
<reference evidence="1 2" key="1">
    <citation type="submission" date="2021-07" db="EMBL/GenBank/DDBJ databases">
        <authorList>
            <person name="Palmer J.M."/>
        </authorList>
    </citation>
    <scope>NUCLEOTIDE SEQUENCE [LARGE SCALE GENOMIC DNA]</scope>
    <source>
        <strain evidence="1 2">AT_MEX2019</strain>
        <tissue evidence="1">Muscle</tissue>
    </source>
</reference>